<feature type="transmembrane region" description="Helical" evidence="1">
    <location>
        <begin position="91"/>
        <end position="112"/>
    </location>
</feature>
<dbReference type="PANTHER" id="PTHR38095:SF2">
    <property type="entry name" value="ANAEROBIC DIMETHYL SULFOXIDE REDUCTASE CHAIN C"/>
    <property type="match status" value="1"/>
</dbReference>
<feature type="transmembrane region" description="Helical" evidence="1">
    <location>
        <begin position="6"/>
        <end position="29"/>
    </location>
</feature>
<reference evidence="3" key="1">
    <citation type="journal article" date="2024" name="Toxins">
        <title>Genome Sequence Analysis of Native Xenorhabdus Strains Isolated from Entomopathogenic Nematodes in Argentina.</title>
        <authorList>
            <person name="Palma L."/>
            <person name="Frizzo L."/>
            <person name="Kaiser S."/>
            <person name="Berry C."/>
            <person name="Caballero P."/>
            <person name="Bode H.B."/>
            <person name="Del Valle E.E."/>
        </authorList>
    </citation>
    <scope>NUCLEOTIDE SEQUENCE [LARGE SCALE GENOMIC DNA]</scope>
    <source>
        <strain evidence="3">Reich</strain>
    </source>
</reference>
<feature type="transmembrane region" description="Helical" evidence="1">
    <location>
        <begin position="184"/>
        <end position="205"/>
    </location>
</feature>
<dbReference type="Proteomes" id="UP001271640">
    <property type="component" value="Unassembled WGS sequence"/>
</dbReference>
<keyword evidence="1" id="KW-1133">Transmembrane helix</keyword>
<evidence type="ECO:0000313" key="2">
    <source>
        <dbReference type="EMBL" id="MDX7998508.1"/>
    </source>
</evidence>
<evidence type="ECO:0000313" key="3">
    <source>
        <dbReference type="Proteomes" id="UP001271640"/>
    </source>
</evidence>
<dbReference type="InterPro" id="IPR007059">
    <property type="entry name" value="DmsC"/>
</dbReference>
<feature type="transmembrane region" description="Helical" evidence="1">
    <location>
        <begin position="119"/>
        <end position="140"/>
    </location>
</feature>
<proteinExistence type="predicted"/>
<dbReference type="PANTHER" id="PTHR38095">
    <property type="entry name" value="ANAEROBIC DIMETHYL SULFOXIDE REDUCTASE CHAIN YNFH"/>
    <property type="match status" value="1"/>
</dbReference>
<comment type="caution">
    <text evidence="2">The sequence shown here is derived from an EMBL/GenBank/DDBJ whole genome shotgun (WGS) entry which is preliminary data.</text>
</comment>
<dbReference type="EMBL" id="VCDP01000015">
    <property type="protein sequence ID" value="MDX7998508.1"/>
    <property type="molecule type" value="Genomic_DNA"/>
</dbReference>
<feature type="transmembrane region" description="Helical" evidence="1">
    <location>
        <begin position="49"/>
        <end position="71"/>
    </location>
</feature>
<accession>A0ABU4SIM8</accession>
<dbReference type="Pfam" id="PF04976">
    <property type="entry name" value="DmsC"/>
    <property type="match status" value="1"/>
</dbReference>
<name>A0ABU4SIM8_9GAMM</name>
<keyword evidence="1" id="KW-0812">Transmembrane</keyword>
<protein>
    <submittedName>
        <fullName evidence="2">Uncharacterized protein</fullName>
    </submittedName>
</protein>
<evidence type="ECO:0000256" key="1">
    <source>
        <dbReference type="SAM" id="Phobius"/>
    </source>
</evidence>
<feature type="transmembrane region" description="Helical" evidence="1">
    <location>
        <begin position="242"/>
        <end position="260"/>
    </location>
</feature>
<feature type="transmembrane region" description="Helical" evidence="1">
    <location>
        <begin position="272"/>
        <end position="295"/>
    </location>
</feature>
<keyword evidence="1" id="KW-0472">Membrane</keyword>
<organism evidence="2 3">
    <name type="scientific">Xenorhabdus littoralis</name>
    <dbReference type="NCBI Taxonomy" id="2582835"/>
    <lineage>
        <taxon>Bacteria</taxon>
        <taxon>Pseudomonadati</taxon>
        <taxon>Pseudomonadota</taxon>
        <taxon>Gammaproteobacteria</taxon>
        <taxon>Enterobacterales</taxon>
        <taxon>Morganellaceae</taxon>
        <taxon>Xenorhabdus</taxon>
    </lineage>
</organism>
<sequence length="298" mass="34071">MGEWLLIALTMLVQSSVGLVLMSALFIYWFKHESKTWQHSVAVVVEKTLLRTLLVSSVLAGIGLLASLNILEYPFNLYHTLHNVMQRWVNIETTFAAIYFGLLVLCTFIVVFIKRAHAYVMLGIGVIGLIDLHYMAIIYVNSMMITWKNINTYFLFYGAVFTLGPALALSFICCPLRKYIQGKFLIKFLMAALLVVFASVTLRLIEHPAYMGWLAEITTINENAIFPHQVEFNIKSAFGMRMISWCLYIVAMTIWIYALWKGKNGLLNHKNYSILLGAILMFIAELVNQYTFFIMCNV</sequence>
<dbReference type="RefSeq" id="WP_319925248.1">
    <property type="nucleotide sequence ID" value="NZ_VCDP01000015.1"/>
</dbReference>
<gene>
    <name evidence="2" type="ORF">FE394_04685</name>
</gene>
<feature type="transmembrane region" description="Helical" evidence="1">
    <location>
        <begin position="152"/>
        <end position="172"/>
    </location>
</feature>
<keyword evidence="3" id="KW-1185">Reference proteome</keyword>